<proteinExistence type="predicted"/>
<dbReference type="AlphaFoldDB" id="A0A835LU38"/>
<evidence type="ECO:0000313" key="3">
    <source>
        <dbReference type="Proteomes" id="UP000631114"/>
    </source>
</evidence>
<evidence type="ECO:0000313" key="2">
    <source>
        <dbReference type="EMBL" id="KAF9603384.1"/>
    </source>
</evidence>
<dbReference type="EMBL" id="JADFTS010000006">
    <property type="protein sequence ID" value="KAF9603384.1"/>
    <property type="molecule type" value="Genomic_DNA"/>
</dbReference>
<gene>
    <name evidence="2" type="ORF">IFM89_035830</name>
</gene>
<protein>
    <submittedName>
        <fullName evidence="2">Uncharacterized protein</fullName>
    </submittedName>
</protein>
<keyword evidence="3" id="KW-1185">Reference proteome</keyword>
<evidence type="ECO:0000256" key="1">
    <source>
        <dbReference type="SAM" id="MobiDB-lite"/>
    </source>
</evidence>
<sequence length="104" mass="11329">MASREAMLKAKEDGELLKVGAFTMNKRLHATQKKIEASLASERGVLHTEQKGSQRGGANKPKSGSCHLSDRRCQGIELRTLEIKRSGTGEGYKVGREENCNGEG</sequence>
<organism evidence="2 3">
    <name type="scientific">Coptis chinensis</name>
    <dbReference type="NCBI Taxonomy" id="261450"/>
    <lineage>
        <taxon>Eukaryota</taxon>
        <taxon>Viridiplantae</taxon>
        <taxon>Streptophyta</taxon>
        <taxon>Embryophyta</taxon>
        <taxon>Tracheophyta</taxon>
        <taxon>Spermatophyta</taxon>
        <taxon>Magnoliopsida</taxon>
        <taxon>Ranunculales</taxon>
        <taxon>Ranunculaceae</taxon>
        <taxon>Coptidoideae</taxon>
        <taxon>Coptis</taxon>
    </lineage>
</organism>
<name>A0A835LU38_9MAGN</name>
<comment type="caution">
    <text evidence="2">The sequence shown here is derived from an EMBL/GenBank/DDBJ whole genome shotgun (WGS) entry which is preliminary data.</text>
</comment>
<feature type="region of interest" description="Disordered" evidence="1">
    <location>
        <begin position="35"/>
        <end position="71"/>
    </location>
</feature>
<reference evidence="2 3" key="1">
    <citation type="submission" date="2020-10" db="EMBL/GenBank/DDBJ databases">
        <title>The Coptis chinensis genome and diversification of protoberbering-type alkaloids.</title>
        <authorList>
            <person name="Wang B."/>
            <person name="Shu S."/>
            <person name="Song C."/>
            <person name="Liu Y."/>
        </authorList>
    </citation>
    <scope>NUCLEOTIDE SEQUENCE [LARGE SCALE GENOMIC DNA]</scope>
    <source>
        <strain evidence="2">HL-2020</strain>
        <tissue evidence="2">Leaf</tissue>
    </source>
</reference>
<dbReference type="Proteomes" id="UP000631114">
    <property type="component" value="Unassembled WGS sequence"/>
</dbReference>
<accession>A0A835LU38</accession>